<reference evidence="1 2" key="1">
    <citation type="submission" date="2020-12" db="EMBL/GenBank/DDBJ databases">
        <title>Metabolic potential, ecology and presence of endohyphal bacteria is reflected in genomic diversity of Mucoromycotina.</title>
        <authorList>
            <person name="Muszewska A."/>
            <person name="Okrasinska A."/>
            <person name="Steczkiewicz K."/>
            <person name="Drgas O."/>
            <person name="Orlowska M."/>
            <person name="Perlinska-Lenart U."/>
            <person name="Aleksandrzak-Piekarczyk T."/>
            <person name="Szatraj K."/>
            <person name="Zielenkiewicz U."/>
            <person name="Pilsyk S."/>
            <person name="Malc E."/>
            <person name="Mieczkowski P."/>
            <person name="Kruszewska J.S."/>
            <person name="Biernat P."/>
            <person name="Pawlowska J."/>
        </authorList>
    </citation>
    <scope>NUCLEOTIDE SEQUENCE [LARGE SCALE GENOMIC DNA]</scope>
    <source>
        <strain evidence="1 2">CBS 142.35</strain>
    </source>
</reference>
<comment type="caution">
    <text evidence="1">The sequence shown here is derived from an EMBL/GenBank/DDBJ whole genome shotgun (WGS) entry which is preliminary data.</text>
</comment>
<gene>
    <name evidence="1" type="ORF">INT45_014179</name>
</gene>
<dbReference type="AlphaFoldDB" id="A0A8H7RTH6"/>
<protein>
    <submittedName>
        <fullName evidence="1">Uncharacterized protein</fullName>
    </submittedName>
</protein>
<evidence type="ECO:0000313" key="2">
    <source>
        <dbReference type="Proteomes" id="UP000646827"/>
    </source>
</evidence>
<organism evidence="1 2">
    <name type="scientific">Circinella minor</name>
    <dbReference type="NCBI Taxonomy" id="1195481"/>
    <lineage>
        <taxon>Eukaryota</taxon>
        <taxon>Fungi</taxon>
        <taxon>Fungi incertae sedis</taxon>
        <taxon>Mucoromycota</taxon>
        <taxon>Mucoromycotina</taxon>
        <taxon>Mucoromycetes</taxon>
        <taxon>Mucorales</taxon>
        <taxon>Lichtheimiaceae</taxon>
        <taxon>Circinella</taxon>
    </lineage>
</organism>
<dbReference type="EMBL" id="JAEPRB010000402">
    <property type="protein sequence ID" value="KAG2216460.1"/>
    <property type="molecule type" value="Genomic_DNA"/>
</dbReference>
<evidence type="ECO:0000313" key="1">
    <source>
        <dbReference type="EMBL" id="KAG2216460.1"/>
    </source>
</evidence>
<dbReference type="Proteomes" id="UP000646827">
    <property type="component" value="Unassembled WGS sequence"/>
</dbReference>
<accession>A0A8H7RTH6</accession>
<name>A0A8H7RTH6_9FUNG</name>
<keyword evidence="2" id="KW-1185">Reference proteome</keyword>
<proteinExistence type="predicted"/>
<sequence length="336" mass="38858">MLRLSSHYHQKNTMTGRSMATSIARRFAWDLPEFSDQQMNSAHYFLKHHLLLKTSWTMKQNVFLTYTCSTTCSSCDFKSTRENLLLDIDTVTSEITTKDPIEFIDHFYAHHILNPRPAKCNSKDCANNDATQENIITKYSPFLLIGAAMWNDPESNRIHYTNFPYEMKFDDANYMLHSKVHSVTNDGFHFYIVATIEYQSERFLARFDNLKPGVEIITNRVSQTSQEVLCQPDKTTLVCYKLSTINKIHPTLMDILEINESDAVLSPLLIGSREGSRNIETYGLRPMSYIQQVLIPETGALLIREDIKEARRDNKLNEFDMMQVEHAGDEKLLEYA</sequence>
<dbReference type="OrthoDB" id="2300627at2759"/>